<dbReference type="InterPro" id="IPR001138">
    <property type="entry name" value="Zn2Cys6_DnaBD"/>
</dbReference>
<feature type="compositionally biased region" description="Basic and acidic residues" evidence="5">
    <location>
        <begin position="138"/>
        <end position="167"/>
    </location>
</feature>
<evidence type="ECO:0000256" key="5">
    <source>
        <dbReference type="SAM" id="MobiDB-lite"/>
    </source>
</evidence>
<dbReference type="EMBL" id="CAJVOS010000093">
    <property type="protein sequence ID" value="CAG8278233.1"/>
    <property type="molecule type" value="Genomic_DNA"/>
</dbReference>
<keyword evidence="2" id="KW-0238">DNA-binding</keyword>
<dbReference type="OrthoDB" id="5818554at2759"/>
<dbReference type="GO" id="GO:0008270">
    <property type="term" value="F:zinc ion binding"/>
    <property type="evidence" value="ECO:0007669"/>
    <property type="project" value="InterPro"/>
</dbReference>
<keyword evidence="1" id="KW-0805">Transcription regulation</keyword>
<dbReference type="Proteomes" id="UP001153618">
    <property type="component" value="Unassembled WGS sequence"/>
</dbReference>
<feature type="region of interest" description="Disordered" evidence="5">
    <location>
        <begin position="56"/>
        <end position="86"/>
    </location>
</feature>
<evidence type="ECO:0000313" key="8">
    <source>
        <dbReference type="Proteomes" id="UP001153618"/>
    </source>
</evidence>
<dbReference type="GO" id="GO:0003677">
    <property type="term" value="F:DNA binding"/>
    <property type="evidence" value="ECO:0007669"/>
    <property type="project" value="UniProtKB-KW"/>
</dbReference>
<dbReference type="GO" id="GO:0000981">
    <property type="term" value="F:DNA-binding transcription factor activity, RNA polymerase II-specific"/>
    <property type="evidence" value="ECO:0007669"/>
    <property type="project" value="InterPro"/>
</dbReference>
<dbReference type="GO" id="GO:0005634">
    <property type="term" value="C:nucleus"/>
    <property type="evidence" value="ECO:0007669"/>
    <property type="project" value="TreeGrafter"/>
</dbReference>
<feature type="compositionally biased region" description="Pro residues" evidence="5">
    <location>
        <begin position="63"/>
        <end position="75"/>
    </location>
</feature>
<evidence type="ECO:0000256" key="2">
    <source>
        <dbReference type="ARBA" id="ARBA00023125"/>
    </source>
</evidence>
<protein>
    <recommendedName>
        <fullName evidence="6">Zn(2)-C6 fungal-type domain-containing protein</fullName>
    </recommendedName>
</protein>
<proteinExistence type="predicted"/>
<keyword evidence="3" id="KW-0804">Transcription</keyword>
<dbReference type="SUPFAM" id="SSF57701">
    <property type="entry name" value="Zn2/Cys6 DNA-binding domain"/>
    <property type="match status" value="1"/>
</dbReference>
<dbReference type="AlphaFoldDB" id="A0A9W4N782"/>
<dbReference type="PROSITE" id="PS50048">
    <property type="entry name" value="ZN2_CY6_FUNGAL_2"/>
    <property type="match status" value="1"/>
</dbReference>
<feature type="region of interest" description="Disordered" evidence="5">
    <location>
        <begin position="134"/>
        <end position="177"/>
    </location>
</feature>
<keyword evidence="8" id="KW-1185">Reference proteome</keyword>
<evidence type="ECO:0000256" key="4">
    <source>
        <dbReference type="ARBA" id="ARBA00023242"/>
    </source>
</evidence>
<reference evidence="7" key="1">
    <citation type="submission" date="2021-07" db="EMBL/GenBank/DDBJ databases">
        <authorList>
            <person name="Branca A.L. A."/>
        </authorList>
    </citation>
    <scope>NUCLEOTIDE SEQUENCE</scope>
</reference>
<gene>
    <name evidence="7" type="ORF">POLS_LOCUS9404</name>
</gene>
<evidence type="ECO:0000256" key="1">
    <source>
        <dbReference type="ARBA" id="ARBA00023015"/>
    </source>
</evidence>
<accession>A0A9W4N782</accession>
<organism evidence="7 8">
    <name type="scientific">Penicillium olsonii</name>
    <dbReference type="NCBI Taxonomy" id="99116"/>
    <lineage>
        <taxon>Eukaryota</taxon>
        <taxon>Fungi</taxon>
        <taxon>Dikarya</taxon>
        <taxon>Ascomycota</taxon>
        <taxon>Pezizomycotina</taxon>
        <taxon>Eurotiomycetes</taxon>
        <taxon>Eurotiomycetidae</taxon>
        <taxon>Eurotiales</taxon>
        <taxon>Aspergillaceae</taxon>
        <taxon>Penicillium</taxon>
    </lineage>
</organism>
<dbReference type="CDD" id="cd00067">
    <property type="entry name" value="GAL4"/>
    <property type="match status" value="1"/>
</dbReference>
<keyword evidence="4" id="KW-0539">Nucleus</keyword>
<dbReference type="CDD" id="cd12148">
    <property type="entry name" value="fungal_TF_MHR"/>
    <property type="match status" value="1"/>
</dbReference>
<dbReference type="InterPro" id="IPR052780">
    <property type="entry name" value="AAA_Catabolism_Regulators"/>
</dbReference>
<evidence type="ECO:0000256" key="3">
    <source>
        <dbReference type="ARBA" id="ARBA00023163"/>
    </source>
</evidence>
<sequence length="740" mass="83447">MTYSTGKRSSRACVRCRTRKTRCDLTRVGLPNKPPCLSCHETESECVLVQSRRGGNFRIPRRSNPPRPDTVPPDNPAQVDHTADTAADGSNVGCCRARVSSTTNEGALAGQELDHVLAMDLQNPSDALQILAQSGRKYSRDNRRDNASSRHSTHEADSSIRERRPSIDENTTSTDHRRPGIAAFDSFELVQRKILSTELVFELLHTSVALYHASIGEMDKLMAYRYSKVYHPFCPVVPGRLLRQPQAIDWQKDDHFLLTCILTIASRDDSCQSLTHRYCWDHAQRLLVDVLLAYNWTQSPRIVEGILLLAEWLPHIQDEPTEKSKSLFGGEATAWSLVGLAVRHGYLQRLDSAAFRGLRDDSSQERAEQNRIIWSSDRQMSVRLGQSFWSRGPSLGSNFTADDFPSLKPQPDNEGSVEDYASVLQATMELTQILHNAHSILYPSKERTLAMIHEGNYARYLDDFQKASSSWHSTWSRIAAPENIKSTIFIMYEYVCLYTNAFSFQAVSVRGLSPQRSGQRHGKENKSFATLFSNGIMQSPDGLYISNTINAAIKLLKLMNELNPQAVIRYLPSRYYIYGVYAAVLLHRAECAGAFDTGAWREVPHLAHTFISVLEKAPSTESHICNNYARMLRRMWQSYRPHQPNPHVLQSSDNGSVTYTVMENHPHAYHTNDPASTDRLANFSMSSFDSPSSLENELSTIFPTGDYLFGSFMPGLAGFKDFNFDESFGQQIAYDGNFQD</sequence>
<evidence type="ECO:0000259" key="6">
    <source>
        <dbReference type="PROSITE" id="PS50048"/>
    </source>
</evidence>
<dbReference type="Pfam" id="PF00172">
    <property type="entry name" value="Zn_clus"/>
    <property type="match status" value="1"/>
</dbReference>
<evidence type="ECO:0000313" key="7">
    <source>
        <dbReference type="EMBL" id="CAG8278233.1"/>
    </source>
</evidence>
<dbReference type="InterPro" id="IPR036864">
    <property type="entry name" value="Zn2-C6_fun-type_DNA-bd_sf"/>
</dbReference>
<dbReference type="PANTHER" id="PTHR31644">
    <property type="entry name" value="TRANSCRIPTIONAL ACTIVATOR ARO80-RELATED"/>
    <property type="match status" value="1"/>
</dbReference>
<dbReference type="Gene3D" id="4.10.240.10">
    <property type="entry name" value="Zn(2)-C6 fungal-type DNA-binding domain"/>
    <property type="match status" value="1"/>
</dbReference>
<dbReference type="SMART" id="SM00066">
    <property type="entry name" value="GAL4"/>
    <property type="match status" value="1"/>
</dbReference>
<feature type="domain" description="Zn(2)-C6 fungal-type" evidence="6">
    <location>
        <begin position="12"/>
        <end position="48"/>
    </location>
</feature>
<name>A0A9W4N782_PENOL</name>
<dbReference type="PROSITE" id="PS00463">
    <property type="entry name" value="ZN2_CY6_FUNGAL_1"/>
    <property type="match status" value="1"/>
</dbReference>
<comment type="caution">
    <text evidence="7">The sequence shown here is derived from an EMBL/GenBank/DDBJ whole genome shotgun (WGS) entry which is preliminary data.</text>
</comment>
<dbReference type="PANTHER" id="PTHR31644:SF1">
    <property type="entry name" value="ZN(II)2CYS6 TRANSCRIPTION FACTOR (EUROFUNG)"/>
    <property type="match status" value="1"/>
</dbReference>